<dbReference type="Proteomes" id="UP000510655">
    <property type="component" value="Segment"/>
</dbReference>
<gene>
    <name evidence="1" type="primary">62</name>
    <name evidence="1" type="ORF">SEA_GEORGIE2_62</name>
</gene>
<protein>
    <submittedName>
        <fullName evidence="1">Uncharacterized protein</fullName>
    </submittedName>
</protein>
<dbReference type="KEGG" id="vg:64947716"/>
<name>A0A7D5FRM3_9CAUD</name>
<accession>A0A7D5FRM3</accession>
<proteinExistence type="predicted"/>
<reference evidence="1 2" key="1">
    <citation type="submission" date="2020-05" db="EMBL/GenBank/DDBJ databases">
        <authorList>
            <person name="Curtis N."/>
            <person name="Garlena R.A."/>
            <person name="Russell D.A."/>
            <person name="Pope W.H."/>
            <person name="Jacobs-Sera D."/>
            <person name="Hatfull G.F."/>
        </authorList>
    </citation>
    <scope>NUCLEOTIDE SEQUENCE [LARGE SCALE GENOMIC DNA]</scope>
</reference>
<sequence>MRYRVEAIITDDKRDEGDMALYVEGVLEGHFKGRVEDCSVYAILL</sequence>
<evidence type="ECO:0000313" key="2">
    <source>
        <dbReference type="Proteomes" id="UP000510655"/>
    </source>
</evidence>
<dbReference type="EMBL" id="MT498066">
    <property type="protein sequence ID" value="QLF82806.1"/>
    <property type="molecule type" value="Genomic_DNA"/>
</dbReference>
<dbReference type="RefSeq" id="YP_010063868.1">
    <property type="nucleotide sequence ID" value="NC_054810.1"/>
</dbReference>
<organism evidence="1 2">
    <name type="scientific">Mycobacterium phage Georgie2</name>
    <dbReference type="NCBI Taxonomy" id="2743928"/>
    <lineage>
        <taxon>Viruses</taxon>
        <taxon>Duplodnaviria</taxon>
        <taxon>Heunggongvirae</taxon>
        <taxon>Uroviricota</taxon>
        <taxon>Caudoviricetes</taxon>
        <taxon>Turbidovirus</taxon>
        <taxon>Turbidovirus georgie2</taxon>
    </lineage>
</organism>
<dbReference type="GeneID" id="64947716"/>
<evidence type="ECO:0000313" key="1">
    <source>
        <dbReference type="EMBL" id="QLF82806.1"/>
    </source>
</evidence>
<keyword evidence="2" id="KW-1185">Reference proteome</keyword>